<dbReference type="Pfam" id="PF24335">
    <property type="entry name" value="DUF7503"/>
    <property type="match status" value="1"/>
</dbReference>
<dbReference type="Proteomes" id="UP001596447">
    <property type="component" value="Unassembled WGS sequence"/>
</dbReference>
<dbReference type="AlphaFoldDB" id="A0ABD5Z6W7"/>
<evidence type="ECO:0000313" key="2">
    <source>
        <dbReference type="Proteomes" id="UP001596447"/>
    </source>
</evidence>
<gene>
    <name evidence="1" type="ORF">ACFQJ9_15620</name>
</gene>
<proteinExistence type="predicted"/>
<organism evidence="1 2">
    <name type="scientific">Halospeciosus flavus</name>
    <dbReference type="NCBI Taxonomy" id="3032283"/>
    <lineage>
        <taxon>Archaea</taxon>
        <taxon>Methanobacteriati</taxon>
        <taxon>Methanobacteriota</taxon>
        <taxon>Stenosarchaea group</taxon>
        <taxon>Halobacteria</taxon>
        <taxon>Halobacteriales</taxon>
        <taxon>Halobacteriaceae</taxon>
        <taxon>Halospeciosus</taxon>
    </lineage>
</organism>
<reference evidence="1 2" key="1">
    <citation type="journal article" date="2019" name="Int. J. Syst. Evol. Microbiol.">
        <title>The Global Catalogue of Microorganisms (GCM) 10K type strain sequencing project: providing services to taxonomists for standard genome sequencing and annotation.</title>
        <authorList>
            <consortium name="The Broad Institute Genomics Platform"/>
            <consortium name="The Broad Institute Genome Sequencing Center for Infectious Disease"/>
            <person name="Wu L."/>
            <person name="Ma J."/>
        </authorList>
    </citation>
    <scope>NUCLEOTIDE SEQUENCE [LARGE SCALE GENOMIC DNA]</scope>
    <source>
        <strain evidence="1 2">XZGYJ-43</strain>
    </source>
</reference>
<comment type="caution">
    <text evidence="1">The sequence shown here is derived from an EMBL/GenBank/DDBJ whole genome shotgun (WGS) entry which is preliminary data.</text>
</comment>
<name>A0ABD5Z6W7_9EURY</name>
<dbReference type="EMBL" id="JBHTAR010000011">
    <property type="protein sequence ID" value="MFC7200817.1"/>
    <property type="molecule type" value="Genomic_DNA"/>
</dbReference>
<evidence type="ECO:0000313" key="1">
    <source>
        <dbReference type="EMBL" id="MFC7200817.1"/>
    </source>
</evidence>
<accession>A0ABD5Z6W7</accession>
<dbReference type="InterPro" id="IPR055926">
    <property type="entry name" value="DUF7503"/>
</dbReference>
<sequence>MARKALQNAVAQHPKAAGALFTSAVALSQVQSTLAVWGCGSLGP</sequence>
<keyword evidence="2" id="KW-1185">Reference proteome</keyword>
<dbReference type="RefSeq" id="WP_279527582.1">
    <property type="nucleotide sequence ID" value="NZ_CP122312.1"/>
</dbReference>
<protein>
    <submittedName>
        <fullName evidence="1">Uncharacterized protein</fullName>
    </submittedName>
</protein>